<dbReference type="Gene3D" id="2.30.30.40">
    <property type="entry name" value="SH3 Domains"/>
    <property type="match status" value="1"/>
</dbReference>
<dbReference type="Pfam" id="PF00568">
    <property type="entry name" value="WH1"/>
    <property type="match status" value="1"/>
</dbReference>
<dbReference type="GO" id="GO:0035256">
    <property type="term" value="F:G protein-coupled glutamate receptor binding"/>
    <property type="evidence" value="ECO:0007669"/>
    <property type="project" value="InterPro"/>
</dbReference>
<name>A0A0L0G252_9EUKA</name>
<dbReference type="InterPro" id="IPR001452">
    <property type="entry name" value="SH3_domain"/>
</dbReference>
<dbReference type="InterPro" id="IPR045027">
    <property type="entry name" value="Homer"/>
</dbReference>
<keyword evidence="6" id="KW-1185">Reference proteome</keyword>
<reference evidence="5 6" key="1">
    <citation type="submission" date="2011-02" db="EMBL/GenBank/DDBJ databases">
        <title>The Genome Sequence of Sphaeroforma arctica JP610.</title>
        <authorList>
            <consortium name="The Broad Institute Genome Sequencing Platform"/>
            <person name="Russ C."/>
            <person name="Cuomo C."/>
            <person name="Young S.K."/>
            <person name="Zeng Q."/>
            <person name="Gargeya S."/>
            <person name="Alvarado L."/>
            <person name="Berlin A."/>
            <person name="Chapman S.B."/>
            <person name="Chen Z."/>
            <person name="Freedman E."/>
            <person name="Gellesch M."/>
            <person name="Goldberg J."/>
            <person name="Griggs A."/>
            <person name="Gujja S."/>
            <person name="Heilman E."/>
            <person name="Heiman D."/>
            <person name="Howarth C."/>
            <person name="Mehta T."/>
            <person name="Neiman D."/>
            <person name="Pearson M."/>
            <person name="Roberts A."/>
            <person name="Saif S."/>
            <person name="Shea T."/>
            <person name="Shenoy N."/>
            <person name="Sisk P."/>
            <person name="Stolte C."/>
            <person name="Sykes S."/>
            <person name="White J."/>
            <person name="Yandava C."/>
            <person name="Burger G."/>
            <person name="Gray M.W."/>
            <person name="Holland P.W.H."/>
            <person name="King N."/>
            <person name="Lang F.B.F."/>
            <person name="Roger A.J."/>
            <person name="Ruiz-Trillo I."/>
            <person name="Haas B."/>
            <person name="Nusbaum C."/>
            <person name="Birren B."/>
        </authorList>
    </citation>
    <scope>NUCLEOTIDE SEQUENCE [LARGE SCALE GENOMIC DNA]</scope>
    <source>
        <strain evidence="5 6">JP610</strain>
    </source>
</reference>
<dbReference type="Gene3D" id="2.30.29.30">
    <property type="entry name" value="Pleckstrin-homology domain (PH domain)/Phosphotyrosine-binding domain (PTB)"/>
    <property type="match status" value="1"/>
</dbReference>
<dbReference type="SMART" id="SM00326">
    <property type="entry name" value="SH3"/>
    <property type="match status" value="1"/>
</dbReference>
<dbReference type="SUPFAM" id="SSF50729">
    <property type="entry name" value="PH domain-like"/>
    <property type="match status" value="1"/>
</dbReference>
<keyword evidence="1 2" id="KW-0728">SH3 domain</keyword>
<dbReference type="RefSeq" id="XP_014156175.1">
    <property type="nucleotide sequence ID" value="XM_014300700.1"/>
</dbReference>
<gene>
    <name evidence="5" type="ORF">SARC_05445</name>
</gene>
<evidence type="ECO:0000259" key="4">
    <source>
        <dbReference type="PROSITE" id="PS50229"/>
    </source>
</evidence>
<dbReference type="PROSITE" id="PS50229">
    <property type="entry name" value="WH1"/>
    <property type="match status" value="1"/>
</dbReference>
<dbReference type="Proteomes" id="UP000054560">
    <property type="component" value="Unassembled WGS sequence"/>
</dbReference>
<dbReference type="PROSITE" id="PS50002">
    <property type="entry name" value="SH3"/>
    <property type="match status" value="1"/>
</dbReference>
<dbReference type="InterPro" id="IPR036028">
    <property type="entry name" value="SH3-like_dom_sf"/>
</dbReference>
<dbReference type="InterPro" id="IPR000697">
    <property type="entry name" value="WH1/EVH1_dom"/>
</dbReference>
<organism evidence="5 6">
    <name type="scientific">Sphaeroforma arctica JP610</name>
    <dbReference type="NCBI Taxonomy" id="667725"/>
    <lineage>
        <taxon>Eukaryota</taxon>
        <taxon>Ichthyosporea</taxon>
        <taxon>Ichthyophonida</taxon>
        <taxon>Sphaeroforma</taxon>
    </lineage>
</organism>
<dbReference type="AlphaFoldDB" id="A0A0L0G252"/>
<feature type="domain" description="SH3" evidence="3">
    <location>
        <begin position="117"/>
        <end position="181"/>
    </location>
</feature>
<feature type="domain" description="WH1" evidence="4">
    <location>
        <begin position="1"/>
        <end position="113"/>
    </location>
</feature>
<dbReference type="PANTHER" id="PTHR10918">
    <property type="entry name" value="HOMER"/>
    <property type="match status" value="1"/>
</dbReference>
<dbReference type="STRING" id="667725.A0A0L0G252"/>
<dbReference type="OrthoDB" id="19092at2759"/>
<dbReference type="SUPFAM" id="SSF50044">
    <property type="entry name" value="SH3-domain"/>
    <property type="match status" value="1"/>
</dbReference>
<sequence>MDVISITLTTALAQVHKVDTDNDQWLPVIDDVVRVGLYYEVKSGLTRVYADDPTTGESVLSCRVSSNGNIEVPSEKFACFENLQENSTVGLNFVEKADCEKFSDLYQRAVALELLNMDGGTAEVLFDFTATNDLQIDLVKGEAVREVVHTILDGWYRGTITRTGTKHIGLFPIMFVRVDAGVESAATHLSKDCDTSSTGRGRELSMISNSSASDYSLQSYSLAKNDTYDIRMMKYEHRGLLDENQKLRGALVKCRGNALEWESTLENARTCNAKLREMLQQNVILVEEWRRTLLHHNDQANASNKRTKALALLSEEFCSVLQVS</sequence>
<evidence type="ECO:0000256" key="2">
    <source>
        <dbReference type="PROSITE-ProRule" id="PRU00192"/>
    </source>
</evidence>
<dbReference type="SMART" id="SM00461">
    <property type="entry name" value="WH1"/>
    <property type="match status" value="1"/>
</dbReference>
<accession>A0A0L0G252</accession>
<dbReference type="EMBL" id="KQ241943">
    <property type="protein sequence ID" value="KNC82273.1"/>
    <property type="molecule type" value="Genomic_DNA"/>
</dbReference>
<dbReference type="GeneID" id="25905949"/>
<proteinExistence type="predicted"/>
<evidence type="ECO:0000313" key="5">
    <source>
        <dbReference type="EMBL" id="KNC82273.1"/>
    </source>
</evidence>
<evidence type="ECO:0000313" key="6">
    <source>
        <dbReference type="Proteomes" id="UP000054560"/>
    </source>
</evidence>
<evidence type="ECO:0000259" key="3">
    <source>
        <dbReference type="PROSITE" id="PS50002"/>
    </source>
</evidence>
<evidence type="ECO:0008006" key="7">
    <source>
        <dbReference type="Google" id="ProtNLM"/>
    </source>
</evidence>
<dbReference type="InterPro" id="IPR011993">
    <property type="entry name" value="PH-like_dom_sf"/>
</dbReference>
<evidence type="ECO:0000256" key="1">
    <source>
        <dbReference type="ARBA" id="ARBA00022443"/>
    </source>
</evidence>
<protein>
    <recommendedName>
        <fullName evidence="7">SH3 domain-containing protein</fullName>
    </recommendedName>
</protein>